<dbReference type="RefSeq" id="WP_326014206.1">
    <property type="nucleotide sequence ID" value="NZ_JAOZYC010000013.1"/>
</dbReference>
<dbReference type="InterPro" id="IPR051260">
    <property type="entry name" value="Diverse_substr_monoxygenases"/>
</dbReference>
<protein>
    <submittedName>
        <fullName evidence="2">LLM class F420-dependent oxidoreductase</fullName>
    </submittedName>
</protein>
<dbReference type="InterPro" id="IPR019921">
    <property type="entry name" value="Lucif-like_OxRdtase_Rv2161c"/>
</dbReference>
<dbReference type="PANTHER" id="PTHR30011:SF32">
    <property type="entry name" value="CONSERVED PROTEIN"/>
    <property type="match status" value="1"/>
</dbReference>
<comment type="caution">
    <text evidence="2">The sequence shown here is derived from an EMBL/GenBank/DDBJ whole genome shotgun (WGS) entry which is preliminary data.</text>
</comment>
<dbReference type="NCBIfam" id="TIGR03619">
    <property type="entry name" value="F420_Rv2161c"/>
    <property type="match status" value="1"/>
</dbReference>
<accession>A0ABU6EXS7</accession>
<evidence type="ECO:0000259" key="1">
    <source>
        <dbReference type="Pfam" id="PF00296"/>
    </source>
</evidence>
<proteinExistence type="predicted"/>
<dbReference type="PANTHER" id="PTHR30011">
    <property type="entry name" value="ALKANESULFONATE MONOOXYGENASE-RELATED"/>
    <property type="match status" value="1"/>
</dbReference>
<dbReference type="Pfam" id="PF00296">
    <property type="entry name" value="Bac_luciferase"/>
    <property type="match status" value="1"/>
</dbReference>
<dbReference type="Proteomes" id="UP001354931">
    <property type="component" value="Unassembled WGS sequence"/>
</dbReference>
<dbReference type="SUPFAM" id="SSF51679">
    <property type="entry name" value="Bacterial luciferase-like"/>
    <property type="match status" value="1"/>
</dbReference>
<organism evidence="2 3">
    <name type="scientific">Streptomyces endophyticus</name>
    <dbReference type="NCBI Taxonomy" id="714166"/>
    <lineage>
        <taxon>Bacteria</taxon>
        <taxon>Bacillati</taxon>
        <taxon>Actinomycetota</taxon>
        <taxon>Actinomycetes</taxon>
        <taxon>Kitasatosporales</taxon>
        <taxon>Streptomycetaceae</taxon>
        <taxon>Streptomyces</taxon>
    </lineage>
</organism>
<evidence type="ECO:0000313" key="2">
    <source>
        <dbReference type="EMBL" id="MEB8336564.1"/>
    </source>
</evidence>
<keyword evidence="3" id="KW-1185">Reference proteome</keyword>
<dbReference type="Gene3D" id="3.20.20.30">
    <property type="entry name" value="Luciferase-like domain"/>
    <property type="match status" value="1"/>
</dbReference>
<dbReference type="EMBL" id="JAOZYC010000013">
    <property type="protein sequence ID" value="MEB8336564.1"/>
    <property type="molecule type" value="Genomic_DNA"/>
</dbReference>
<evidence type="ECO:0000313" key="3">
    <source>
        <dbReference type="Proteomes" id="UP001354931"/>
    </source>
</evidence>
<dbReference type="InterPro" id="IPR036661">
    <property type="entry name" value="Luciferase-like_sf"/>
</dbReference>
<reference evidence="2 3" key="1">
    <citation type="submission" date="2022-10" db="EMBL/GenBank/DDBJ databases">
        <authorList>
            <person name="Xie J."/>
            <person name="Shen N."/>
        </authorList>
    </citation>
    <scope>NUCLEOTIDE SEQUENCE [LARGE SCALE GENOMIC DNA]</scope>
    <source>
        <strain evidence="2 3">YIM65594</strain>
    </source>
</reference>
<sequence length="311" mass="33355">MATTTRLGLGLPQMKQYDIGRDVPDVARAAEAVGYDSLWVFERILYPEPATQGLYGIPGLPWPDQYRSVADPLVALTLAASATSRARLGTSVLVAPLHLPFQLARSLASLDAASGGRVVAGLGTGWSHDEYAAAGVAPFERRGKVLDELIDVCRAVWGPDPVSYEGELTTIAPSVVGPKPAGPLPILLPANSPKSARRLVDRGDGWMPAAMGAEGLKQQWDRLQALAEERGRTAPLQTVLRVNTVHTREPYTGEDRKPFQGSVDQIVEDLVAHDEVGLEEILIELQGQARDAEELKDVAAELYGKARAAGV</sequence>
<dbReference type="InterPro" id="IPR011251">
    <property type="entry name" value="Luciferase-like_dom"/>
</dbReference>
<feature type="domain" description="Luciferase-like" evidence="1">
    <location>
        <begin position="21"/>
        <end position="247"/>
    </location>
</feature>
<gene>
    <name evidence="2" type="ORF">OKJ99_03395</name>
</gene>
<name>A0ABU6EXS7_9ACTN</name>